<dbReference type="EMBL" id="VWOX01000001">
    <property type="protein sequence ID" value="KAA5546912.1"/>
    <property type="molecule type" value="Genomic_DNA"/>
</dbReference>
<evidence type="ECO:0000256" key="1">
    <source>
        <dbReference type="SAM" id="Phobius"/>
    </source>
</evidence>
<dbReference type="RefSeq" id="WP_150074019.1">
    <property type="nucleotide sequence ID" value="NZ_VWOX01000001.1"/>
</dbReference>
<organism evidence="2 3">
    <name type="scientific">Roseiconus nitratireducens</name>
    <dbReference type="NCBI Taxonomy" id="2605748"/>
    <lineage>
        <taxon>Bacteria</taxon>
        <taxon>Pseudomonadati</taxon>
        <taxon>Planctomycetota</taxon>
        <taxon>Planctomycetia</taxon>
        <taxon>Pirellulales</taxon>
        <taxon>Pirellulaceae</taxon>
        <taxon>Roseiconus</taxon>
    </lineage>
</organism>
<reference evidence="2 3" key="1">
    <citation type="submission" date="2019-08" db="EMBL/GenBank/DDBJ databases">
        <authorList>
            <person name="Dhanesh K."/>
            <person name="Kumar G."/>
            <person name="Sasikala C."/>
            <person name="Venkata Ramana C."/>
        </authorList>
    </citation>
    <scope>NUCLEOTIDE SEQUENCE [LARGE SCALE GENOMIC DNA]</scope>
    <source>
        <strain evidence="2 3">JC645</strain>
    </source>
</reference>
<protein>
    <submittedName>
        <fullName evidence="2">Uncharacterized protein</fullName>
    </submittedName>
</protein>
<accession>A0A5M6DKX6</accession>
<evidence type="ECO:0000313" key="3">
    <source>
        <dbReference type="Proteomes" id="UP000324479"/>
    </source>
</evidence>
<gene>
    <name evidence="2" type="ORF">FYK55_00340</name>
</gene>
<comment type="caution">
    <text evidence="2">The sequence shown here is derived from an EMBL/GenBank/DDBJ whole genome shotgun (WGS) entry which is preliminary data.</text>
</comment>
<keyword evidence="1" id="KW-1133">Transmembrane helix</keyword>
<keyword evidence="3" id="KW-1185">Reference proteome</keyword>
<keyword evidence="1" id="KW-0472">Membrane</keyword>
<keyword evidence="1" id="KW-0812">Transmembrane</keyword>
<sequence length="198" mass="22424">MNAEINEHPDKYNDPRVQITRRGLLLAAFVVLFGICGAAFSIWARRTHLDRTRAFWGDEVIEALQLAEEIHLQPSPESAGPSDLIRLTGMPGLGHLRHVLLDERSYDWDTAREDSIDGRIGQEPAMELQLTDPTARRFPDTQIVIALDSGWVGLRGGNRQVCLNDRFRTAMPNFLRRIANYEPIRAENRKQDAAQEAP</sequence>
<dbReference type="AlphaFoldDB" id="A0A5M6DKX6"/>
<dbReference type="Proteomes" id="UP000324479">
    <property type="component" value="Unassembled WGS sequence"/>
</dbReference>
<proteinExistence type="predicted"/>
<evidence type="ECO:0000313" key="2">
    <source>
        <dbReference type="EMBL" id="KAA5546912.1"/>
    </source>
</evidence>
<name>A0A5M6DKX6_9BACT</name>
<feature type="transmembrane region" description="Helical" evidence="1">
    <location>
        <begin position="24"/>
        <end position="44"/>
    </location>
</feature>